<feature type="domain" description="NAD(P)-binding" evidence="8">
    <location>
        <begin position="5"/>
        <end position="322"/>
    </location>
</feature>
<evidence type="ECO:0000256" key="2">
    <source>
        <dbReference type="ARBA" id="ARBA00001911"/>
    </source>
</evidence>
<keyword evidence="5" id="KW-0520">NAD</keyword>
<accession>A0ABX7RBJ0</accession>
<organism evidence="9 10">
    <name type="scientific">Lysobacter arenosi</name>
    <dbReference type="NCBI Taxonomy" id="2795387"/>
    <lineage>
        <taxon>Bacteria</taxon>
        <taxon>Pseudomonadati</taxon>
        <taxon>Pseudomonadota</taxon>
        <taxon>Gammaproteobacteria</taxon>
        <taxon>Lysobacterales</taxon>
        <taxon>Lysobacteraceae</taxon>
        <taxon>Lysobacter</taxon>
    </lineage>
</organism>
<evidence type="ECO:0000256" key="3">
    <source>
        <dbReference type="ARBA" id="ARBA00008178"/>
    </source>
</evidence>
<comment type="catalytic activity">
    <reaction evidence="1 7">
        <text>dTDP-alpha-D-glucose = dTDP-4-dehydro-6-deoxy-alpha-D-glucose + H2O</text>
        <dbReference type="Rhea" id="RHEA:17221"/>
        <dbReference type="ChEBI" id="CHEBI:15377"/>
        <dbReference type="ChEBI" id="CHEBI:57477"/>
        <dbReference type="ChEBI" id="CHEBI:57649"/>
        <dbReference type="EC" id="4.2.1.46"/>
    </reaction>
</comment>
<name>A0ABX7RBJ0_9GAMM</name>
<sequence length="350" mass="38536">MPTWLVTGGAGFIGGNFVLEAVRQGIRVVNLDVLTYAGNLDTLKSIQGDANHVFVQGDIGDAGLVESLLSEHRPDAVINFAAESHVDRSIDGPAAFVQTNVVGTLALLEKVRDYWKTLSGAASDTFRFLHVSTDEVYGTLGETGKFTEQTPFAPNSPYSASKAASDHLVRAFHHTYGLPVLTTNCSNNYGPYQFPEKLIPLVIAKALAGESLPVYGDGRNVRDWLFVTDHCAAIRRVLEAGRIGETYNVGGDAERENIVVVKTICKLLDERNPLADGRSRETLIKFVPDRPGHDRRYAIDASKLHSELGWYPTVTFEQGMAQTVEWYLQNQPWVSRVLDGSYRLERIGQA</sequence>
<evidence type="ECO:0000256" key="5">
    <source>
        <dbReference type="ARBA" id="ARBA00023027"/>
    </source>
</evidence>
<evidence type="ECO:0000259" key="8">
    <source>
        <dbReference type="Pfam" id="PF16363"/>
    </source>
</evidence>
<dbReference type="Proteomes" id="UP000663400">
    <property type="component" value="Chromosome"/>
</dbReference>
<protein>
    <recommendedName>
        <fullName evidence="4 7">dTDP-glucose 4,6-dehydratase</fullName>
        <ecNumber evidence="4 7">4.2.1.46</ecNumber>
    </recommendedName>
</protein>
<dbReference type="GO" id="GO:0008460">
    <property type="term" value="F:dTDP-glucose 4,6-dehydratase activity"/>
    <property type="evidence" value="ECO:0007669"/>
    <property type="project" value="UniProtKB-EC"/>
</dbReference>
<dbReference type="InterPro" id="IPR036291">
    <property type="entry name" value="NAD(P)-bd_dom_sf"/>
</dbReference>
<reference evidence="9 10" key="1">
    <citation type="submission" date="2021-02" db="EMBL/GenBank/DDBJ databases">
        <title>Lysobacter arenosi sp. nov., isolated from soil of gangwondo yeongwol, south Korea.</title>
        <authorList>
            <person name="Kim K.R."/>
            <person name="Kim K.H."/>
            <person name="Jeon C.O."/>
        </authorList>
    </citation>
    <scope>NUCLEOTIDE SEQUENCE [LARGE SCALE GENOMIC DNA]</scope>
    <source>
        <strain evidence="9 10">R7</strain>
    </source>
</reference>
<proteinExistence type="inferred from homology"/>
<dbReference type="CDD" id="cd05246">
    <property type="entry name" value="dTDP_GD_SDR_e"/>
    <property type="match status" value="1"/>
</dbReference>
<evidence type="ECO:0000256" key="6">
    <source>
        <dbReference type="ARBA" id="ARBA00023239"/>
    </source>
</evidence>
<dbReference type="EC" id="4.2.1.46" evidence="4 7"/>
<gene>
    <name evidence="9" type="primary">rfbB</name>
    <name evidence="9" type="ORF">HIV01_000540</name>
</gene>
<evidence type="ECO:0000256" key="4">
    <source>
        <dbReference type="ARBA" id="ARBA00011990"/>
    </source>
</evidence>
<dbReference type="InterPro" id="IPR005888">
    <property type="entry name" value="dTDP_Gluc_deHydtase"/>
</dbReference>
<dbReference type="PANTHER" id="PTHR43000">
    <property type="entry name" value="DTDP-D-GLUCOSE 4,6-DEHYDRATASE-RELATED"/>
    <property type="match status" value="1"/>
</dbReference>
<comment type="similarity">
    <text evidence="3 7">Belongs to the NAD(P)-dependent epimerase/dehydratase family. dTDP-glucose dehydratase subfamily.</text>
</comment>
<evidence type="ECO:0000256" key="7">
    <source>
        <dbReference type="RuleBase" id="RU004473"/>
    </source>
</evidence>
<dbReference type="Pfam" id="PF16363">
    <property type="entry name" value="GDP_Man_Dehyd"/>
    <property type="match status" value="1"/>
</dbReference>
<evidence type="ECO:0000256" key="1">
    <source>
        <dbReference type="ARBA" id="ARBA00001539"/>
    </source>
</evidence>
<dbReference type="InterPro" id="IPR016040">
    <property type="entry name" value="NAD(P)-bd_dom"/>
</dbReference>
<keyword evidence="6 7" id="KW-0456">Lyase</keyword>
<dbReference type="NCBIfam" id="TIGR01181">
    <property type="entry name" value="dTDP_gluc_dehyt"/>
    <property type="match status" value="1"/>
</dbReference>
<comment type="cofactor">
    <cofactor evidence="2 7">
        <name>NAD(+)</name>
        <dbReference type="ChEBI" id="CHEBI:57540"/>
    </cofactor>
</comment>
<dbReference type="RefSeq" id="WP_200604349.1">
    <property type="nucleotide sequence ID" value="NZ_CP071517.1"/>
</dbReference>
<dbReference type="Gene3D" id="3.40.50.720">
    <property type="entry name" value="NAD(P)-binding Rossmann-like Domain"/>
    <property type="match status" value="1"/>
</dbReference>
<dbReference type="Gene3D" id="3.90.25.10">
    <property type="entry name" value="UDP-galactose 4-epimerase, domain 1"/>
    <property type="match status" value="1"/>
</dbReference>
<dbReference type="EMBL" id="CP071517">
    <property type="protein sequence ID" value="QSX75100.1"/>
    <property type="molecule type" value="Genomic_DNA"/>
</dbReference>
<dbReference type="SUPFAM" id="SSF51735">
    <property type="entry name" value="NAD(P)-binding Rossmann-fold domains"/>
    <property type="match status" value="1"/>
</dbReference>
<evidence type="ECO:0000313" key="9">
    <source>
        <dbReference type="EMBL" id="QSX75100.1"/>
    </source>
</evidence>
<evidence type="ECO:0000313" key="10">
    <source>
        <dbReference type="Proteomes" id="UP000663400"/>
    </source>
</evidence>
<keyword evidence="10" id="KW-1185">Reference proteome</keyword>